<evidence type="ECO:0000313" key="8">
    <source>
        <dbReference type="EMBL" id="KAF5233971.1"/>
    </source>
</evidence>
<dbReference type="InterPro" id="IPR001650">
    <property type="entry name" value="Helicase_C-like"/>
</dbReference>
<evidence type="ECO:0000256" key="5">
    <source>
        <dbReference type="ARBA" id="ARBA00022840"/>
    </source>
</evidence>
<evidence type="ECO:0000256" key="3">
    <source>
        <dbReference type="ARBA" id="ARBA00022801"/>
    </source>
</evidence>
<keyword evidence="4" id="KW-0347">Helicase</keyword>
<evidence type="ECO:0000256" key="1">
    <source>
        <dbReference type="ARBA" id="ARBA00008792"/>
    </source>
</evidence>
<proteinExistence type="inferred from homology"/>
<gene>
    <name evidence="8" type="ORF">FANTH_12368</name>
</gene>
<dbReference type="FunFam" id="3.40.50.300:FF:002125">
    <property type="entry name" value="ATP-dependent helicase HrpB"/>
    <property type="match status" value="1"/>
</dbReference>
<organism evidence="8 9">
    <name type="scientific">Fusarium anthophilum</name>
    <dbReference type="NCBI Taxonomy" id="48485"/>
    <lineage>
        <taxon>Eukaryota</taxon>
        <taxon>Fungi</taxon>
        <taxon>Dikarya</taxon>
        <taxon>Ascomycota</taxon>
        <taxon>Pezizomycotina</taxon>
        <taxon>Sordariomycetes</taxon>
        <taxon>Hypocreomycetidae</taxon>
        <taxon>Hypocreales</taxon>
        <taxon>Nectriaceae</taxon>
        <taxon>Fusarium</taxon>
        <taxon>Fusarium fujikuroi species complex</taxon>
    </lineage>
</organism>
<protein>
    <recommendedName>
        <fullName evidence="10">ATP-dependent RNA helicase</fullName>
    </recommendedName>
</protein>
<dbReference type="GO" id="GO:0016787">
    <property type="term" value="F:hydrolase activity"/>
    <property type="evidence" value="ECO:0007669"/>
    <property type="project" value="UniProtKB-KW"/>
</dbReference>
<evidence type="ECO:0000256" key="2">
    <source>
        <dbReference type="ARBA" id="ARBA00022741"/>
    </source>
</evidence>
<evidence type="ECO:0000259" key="7">
    <source>
        <dbReference type="PROSITE" id="PS51194"/>
    </source>
</evidence>
<dbReference type="AlphaFoldDB" id="A0A8H4YTX8"/>
<accession>A0A8H4YTX8</accession>
<dbReference type="EMBL" id="JABEVY010000400">
    <property type="protein sequence ID" value="KAF5233971.1"/>
    <property type="molecule type" value="Genomic_DNA"/>
</dbReference>
<dbReference type="PROSITE" id="PS51194">
    <property type="entry name" value="HELICASE_CTER"/>
    <property type="match status" value="1"/>
</dbReference>
<dbReference type="Proteomes" id="UP000573603">
    <property type="component" value="Unassembled WGS sequence"/>
</dbReference>
<dbReference type="Pfam" id="PF00270">
    <property type="entry name" value="DEAD"/>
    <property type="match status" value="1"/>
</dbReference>
<keyword evidence="5" id="KW-0067">ATP-binding</keyword>
<dbReference type="SMART" id="SM00490">
    <property type="entry name" value="HELICc"/>
    <property type="match status" value="1"/>
</dbReference>
<keyword evidence="2" id="KW-0547">Nucleotide-binding</keyword>
<dbReference type="PANTHER" id="PTHR18934">
    <property type="entry name" value="ATP-DEPENDENT RNA HELICASE"/>
    <property type="match status" value="1"/>
</dbReference>
<dbReference type="SUPFAM" id="SSF52540">
    <property type="entry name" value="P-loop containing nucleoside triphosphate hydrolases"/>
    <property type="match status" value="1"/>
</dbReference>
<dbReference type="InterPro" id="IPR014001">
    <property type="entry name" value="Helicase_ATP-bd"/>
</dbReference>
<dbReference type="GO" id="GO:0005524">
    <property type="term" value="F:ATP binding"/>
    <property type="evidence" value="ECO:0007669"/>
    <property type="project" value="UniProtKB-KW"/>
</dbReference>
<dbReference type="PROSITE" id="PS51192">
    <property type="entry name" value="HELICASE_ATP_BIND_1"/>
    <property type="match status" value="1"/>
</dbReference>
<evidence type="ECO:0008006" key="10">
    <source>
        <dbReference type="Google" id="ProtNLM"/>
    </source>
</evidence>
<dbReference type="InterPro" id="IPR027417">
    <property type="entry name" value="P-loop_NTPase"/>
</dbReference>
<dbReference type="InterPro" id="IPR042035">
    <property type="entry name" value="DEAH_win-hel_dom"/>
</dbReference>
<dbReference type="Gene3D" id="3.40.50.300">
    <property type="entry name" value="P-loop containing nucleotide triphosphate hydrolases"/>
    <property type="match status" value="2"/>
</dbReference>
<dbReference type="SMART" id="SM00487">
    <property type="entry name" value="DEXDc"/>
    <property type="match status" value="1"/>
</dbReference>
<keyword evidence="9" id="KW-1185">Reference proteome</keyword>
<dbReference type="CDD" id="cd18791">
    <property type="entry name" value="SF2_C_RHA"/>
    <property type="match status" value="1"/>
</dbReference>
<feature type="domain" description="Helicase C-terminal" evidence="7">
    <location>
        <begin position="242"/>
        <end position="407"/>
    </location>
</feature>
<name>A0A8H4YTX8_9HYPO</name>
<feature type="domain" description="Helicase ATP-binding" evidence="6">
    <location>
        <begin position="55"/>
        <end position="218"/>
    </location>
</feature>
<keyword evidence="3" id="KW-0378">Hydrolase</keyword>
<evidence type="ECO:0000313" key="9">
    <source>
        <dbReference type="Proteomes" id="UP000573603"/>
    </source>
</evidence>
<dbReference type="PROSITE" id="PS00690">
    <property type="entry name" value="DEAH_ATP_HELICASE"/>
    <property type="match status" value="1"/>
</dbReference>
<dbReference type="GO" id="GO:0004386">
    <property type="term" value="F:helicase activity"/>
    <property type="evidence" value="ECO:0007669"/>
    <property type="project" value="UniProtKB-KW"/>
</dbReference>
<reference evidence="8 9" key="1">
    <citation type="journal article" date="2020" name="BMC Genomics">
        <title>Correction to: Identification and distribution of gene clusters required for synthesis of sphingolipid metabolism inhibitors in diverse species of the filamentous fungus Fusarium.</title>
        <authorList>
            <person name="Kim H.S."/>
            <person name="Lohmar J.M."/>
            <person name="Busman M."/>
            <person name="Brown D.W."/>
            <person name="Naumann T.A."/>
            <person name="Divon H.H."/>
            <person name="Lysoe E."/>
            <person name="Uhlig S."/>
            <person name="Proctor R.H."/>
        </authorList>
    </citation>
    <scope>NUCLEOTIDE SEQUENCE [LARGE SCALE GENOMIC DNA]</scope>
    <source>
        <strain evidence="8 9">NRRL 25214</strain>
    </source>
</reference>
<dbReference type="Gene3D" id="1.10.10.2130">
    <property type="entry name" value="DEAH helicase family, winged-helix domain"/>
    <property type="match status" value="1"/>
</dbReference>
<dbReference type="PANTHER" id="PTHR18934:SF99">
    <property type="entry name" value="ATP-DEPENDENT RNA HELICASE DHX37-RELATED"/>
    <property type="match status" value="1"/>
</dbReference>
<dbReference type="Pfam" id="PF07717">
    <property type="entry name" value="OB_NTP_bind"/>
    <property type="match status" value="1"/>
</dbReference>
<dbReference type="InterPro" id="IPR011545">
    <property type="entry name" value="DEAD/DEAH_box_helicase_dom"/>
</dbReference>
<comment type="caution">
    <text evidence="8">The sequence shown here is derived from an EMBL/GenBank/DDBJ whole genome shotgun (WGS) entry which is preliminary data.</text>
</comment>
<dbReference type="GO" id="GO:0003723">
    <property type="term" value="F:RNA binding"/>
    <property type="evidence" value="ECO:0007669"/>
    <property type="project" value="TreeGrafter"/>
</dbReference>
<evidence type="ECO:0000256" key="4">
    <source>
        <dbReference type="ARBA" id="ARBA00022806"/>
    </source>
</evidence>
<comment type="similarity">
    <text evidence="1">Belongs to the DEAD box helicase family. DEAH subfamily.</text>
</comment>
<evidence type="ECO:0000259" key="6">
    <source>
        <dbReference type="PROSITE" id="PS51192"/>
    </source>
</evidence>
<dbReference type="InterPro" id="IPR011709">
    <property type="entry name" value="DEAD-box_helicase_OB_fold"/>
</dbReference>
<sequence length="661" mass="75130">MDLLKRNKTTAYEATKLEDAKDHPLRKDKQHSARYFELLEARRKLPVSFMRRKFLSAYHSNKVIVLSSETGAGKTTQIPQFVFWDEYTSNKKIICTQPRRLAARSAAQRVAEEMDVKLGEEVGYSIRFDKRTSKENRLCYTTDGILLHQATVDPMFSDYACVILDEAHERTLNTDILMALLKKALLVRDDLKVIVMSATLEVDKFVQYFVGAKRFTVSGRIFPVEVGYIENPTHDYLSLALHTAKHIHEQDNEGDILVFLPTADECEEASAKLRKATSNLDVLPLYSLLPQHEQDRVFKRSDKRRCILATNIAEASITIDGVVYVIDTGLVKQPGFYPRLGCDTLGTTPILKASARQRAGRAGRTRPGFCYRMYTKKNFDEILLPSTPPSILQTDLSEMVLQLKALGFHDLANFDFIDPPHPEPIFHVRGFLDEEGPITIKGKLAAKLPILPAWYNTFVEASSLGCSDEMITIAALESTQQSMFLRPQPFRYAADLARQRFFCPFQGLMGKDADKAVDEWCVDAFLNRGVLEEAVRLRQQLKESFRYLFGKQPAVSDFLSPDYDVNIRKALACSFFYRSAIRDPAGRDWYRTVHGNWPAGLDPDSSLVGCRHEWVIYGGFSYNAYQYLSSVTAVDPKWLIDLDYFQDANLAKRGDGRLKQP</sequence>
<dbReference type="Pfam" id="PF00271">
    <property type="entry name" value="Helicase_C"/>
    <property type="match status" value="1"/>
</dbReference>
<dbReference type="InterPro" id="IPR002464">
    <property type="entry name" value="DNA/RNA_helicase_DEAH_CS"/>
</dbReference>